<comment type="similarity">
    <text evidence="2">Belongs to the prefoldin subunit beta family.</text>
</comment>
<keyword evidence="13" id="KW-1185">Reference proteome</keyword>
<dbReference type="Proteomes" id="UP000069272">
    <property type="component" value="Chromosome 3L"/>
</dbReference>
<evidence type="ECO:0000256" key="7">
    <source>
        <dbReference type="ARBA" id="ARBA00023212"/>
    </source>
</evidence>
<dbReference type="GO" id="GO:0016272">
    <property type="term" value="C:prefoldin complex"/>
    <property type="evidence" value="ECO:0007669"/>
    <property type="project" value="InterPro"/>
</dbReference>
<evidence type="ECO:0000313" key="13">
    <source>
        <dbReference type="Proteomes" id="UP000069272"/>
    </source>
</evidence>
<evidence type="ECO:0000256" key="8">
    <source>
        <dbReference type="ARBA" id="ARBA00023273"/>
    </source>
</evidence>
<keyword evidence="7" id="KW-0206">Cytoskeleton</keyword>
<dbReference type="EnsemblMetazoa" id="AALB006152-RA">
    <property type="protein sequence ID" value="AALB006152-PA"/>
    <property type="gene ID" value="AALB006152"/>
</dbReference>
<dbReference type="CDD" id="cd23163">
    <property type="entry name" value="Prefoldin_2"/>
    <property type="match status" value="1"/>
</dbReference>
<comment type="function">
    <text evidence="9">Binds specifically to cytosolic chaperonin (c-CPN) and transfers target proteins to it. Binds to nascent polypeptide chain and promotes folding in an environment in which there are many competing pathways for nonnative proteins.</text>
</comment>
<dbReference type="Pfam" id="PF01920">
    <property type="entry name" value="Prefoldin_2"/>
    <property type="match status" value="1"/>
</dbReference>
<dbReference type="Pfam" id="PF07162">
    <property type="entry name" value="B9-C2"/>
    <property type="match status" value="1"/>
</dbReference>
<name>A0A182FI08_ANOAL</name>
<dbReference type="GO" id="GO:0036038">
    <property type="term" value="C:MKS complex"/>
    <property type="evidence" value="ECO:0007669"/>
    <property type="project" value="TreeGrafter"/>
</dbReference>
<dbReference type="InterPro" id="IPR002777">
    <property type="entry name" value="PFD_beta-like"/>
</dbReference>
<protein>
    <recommendedName>
        <fullName evidence="11">B9 domain-containing protein 1</fullName>
    </recommendedName>
</protein>
<evidence type="ECO:0000256" key="1">
    <source>
        <dbReference type="ARBA" id="ARBA00004120"/>
    </source>
</evidence>
<sequence>HFQVTAARFSGKTSITALKGSQKSFPNKENCLFLPSARGFPASRLLVNPPVSRRAMATQTESAPTASGKPKEKKSQEEIYTEFQQLRNQQRNLVNNLHTIEMDLREHRTVIDTLKTVDADRKCFRLIGGVLVEQTVGAILPQLEVNHSQLEKLVDEGKEQISKKGIEINAYKDEHNISVRGQEPAPAAASSEKDAGDDKASVVNETMLELQLTSGESESFFHLTVTGQLESAHFPMGPDGDGLFCRYDIVAGPDWELMSGLSSAVTQSARTDSDYRTVVFNMPIEFTMKSTNPYGWPQIIFSLYGANMWNVETNRGYARVFCPLSGTDAERVLRAPLFIPKYANACSALMSWITGVNPEMRDPKIMSDGSKHKGLSSETYGELVVRLQTISRGSSRMALDWGQTMVDDKF</sequence>
<dbReference type="InterPro" id="IPR010796">
    <property type="entry name" value="C2_B9-type_dom"/>
</dbReference>
<evidence type="ECO:0000313" key="12">
    <source>
        <dbReference type="EnsemblMetazoa" id="AALB006152-PA"/>
    </source>
</evidence>
<organism evidence="12 13">
    <name type="scientific">Anopheles albimanus</name>
    <name type="common">New world malaria mosquito</name>
    <dbReference type="NCBI Taxonomy" id="7167"/>
    <lineage>
        <taxon>Eukaryota</taxon>
        <taxon>Metazoa</taxon>
        <taxon>Ecdysozoa</taxon>
        <taxon>Arthropoda</taxon>
        <taxon>Hexapoda</taxon>
        <taxon>Insecta</taxon>
        <taxon>Pterygota</taxon>
        <taxon>Neoptera</taxon>
        <taxon>Endopterygota</taxon>
        <taxon>Diptera</taxon>
        <taxon>Nematocera</taxon>
        <taxon>Culicoidea</taxon>
        <taxon>Culicidae</taxon>
        <taxon>Anophelinae</taxon>
        <taxon>Anopheles</taxon>
    </lineage>
</organism>
<evidence type="ECO:0000256" key="3">
    <source>
        <dbReference type="ARBA" id="ARBA00011695"/>
    </source>
</evidence>
<dbReference type="STRING" id="7167.A0A182FI08"/>
<dbReference type="FunFam" id="1.10.287.370:FF:000002">
    <property type="entry name" value="Prefoldin subunit 2"/>
    <property type="match status" value="1"/>
</dbReference>
<reference evidence="12" key="2">
    <citation type="submission" date="2022-08" db="UniProtKB">
        <authorList>
            <consortium name="EnsemblMetazoa"/>
        </authorList>
    </citation>
    <scope>IDENTIFICATION</scope>
    <source>
        <strain evidence="12">STECLA/ALBI9_A</strain>
    </source>
</reference>
<dbReference type="AlphaFoldDB" id="A0A182FI08"/>
<dbReference type="InterPro" id="IPR009053">
    <property type="entry name" value="Prefoldin"/>
</dbReference>
<comment type="similarity">
    <text evidence="10">Belongs to the B9D family.</text>
</comment>
<dbReference type="GO" id="GO:0051082">
    <property type="term" value="F:unfolded protein binding"/>
    <property type="evidence" value="ECO:0007669"/>
    <property type="project" value="InterPro"/>
</dbReference>
<evidence type="ECO:0000256" key="2">
    <source>
        <dbReference type="ARBA" id="ARBA00008045"/>
    </source>
</evidence>
<keyword evidence="4" id="KW-0963">Cytoplasm</keyword>
<dbReference type="PROSITE" id="PS51381">
    <property type="entry name" value="C2_B9"/>
    <property type="match status" value="1"/>
</dbReference>
<evidence type="ECO:0000256" key="11">
    <source>
        <dbReference type="ARBA" id="ARBA00039274"/>
    </source>
</evidence>
<reference evidence="12 13" key="1">
    <citation type="journal article" date="2017" name="G3 (Bethesda)">
        <title>The Physical Genome Mapping of Anopheles albimanus Corrected Scaffold Misassemblies and Identified Interarm Rearrangements in Genus Anopheles.</title>
        <authorList>
            <person name="Artemov G.N."/>
            <person name="Peery A.N."/>
            <person name="Jiang X."/>
            <person name="Tu Z."/>
            <person name="Stegniy V.N."/>
            <person name="Sharakhova M.V."/>
            <person name="Sharakhov I.V."/>
        </authorList>
    </citation>
    <scope>NUCLEOTIDE SEQUENCE [LARGE SCALE GENOMIC DNA]</scope>
    <source>
        <strain evidence="12 13">ALBI9_A</strain>
    </source>
</reference>
<evidence type="ECO:0000256" key="6">
    <source>
        <dbReference type="ARBA" id="ARBA00023186"/>
    </source>
</evidence>
<dbReference type="VEuPathDB" id="VectorBase:AALB20_028135"/>
<keyword evidence="8" id="KW-0966">Cell projection</keyword>
<keyword evidence="6" id="KW-0143">Chaperone</keyword>
<evidence type="ECO:0000256" key="9">
    <source>
        <dbReference type="ARBA" id="ARBA00024667"/>
    </source>
</evidence>
<dbReference type="Gene3D" id="1.10.287.370">
    <property type="match status" value="1"/>
</dbReference>
<accession>A0A182FI08</accession>
<evidence type="ECO:0000256" key="4">
    <source>
        <dbReference type="ARBA" id="ARBA00022490"/>
    </source>
</evidence>
<dbReference type="PANTHER" id="PTHR12968">
    <property type="entry name" value="B9 DOMAIN-CONTAINING"/>
    <property type="match status" value="1"/>
</dbReference>
<comment type="subcellular location">
    <subcellularLocation>
        <location evidence="1">Cytoplasm</location>
        <location evidence="1">Cytoskeleton</location>
        <location evidence="1">Cilium basal body</location>
    </subcellularLocation>
</comment>
<dbReference type="GO" id="GO:0060271">
    <property type="term" value="P:cilium assembly"/>
    <property type="evidence" value="ECO:0007669"/>
    <property type="project" value="TreeGrafter"/>
</dbReference>
<dbReference type="VEuPathDB" id="VectorBase:AALB20_035468"/>
<keyword evidence="5" id="KW-0970">Cilium biogenesis/degradation</keyword>
<evidence type="ECO:0000256" key="5">
    <source>
        <dbReference type="ARBA" id="ARBA00022794"/>
    </source>
</evidence>
<dbReference type="SUPFAM" id="SSF46579">
    <property type="entry name" value="Prefoldin"/>
    <property type="match status" value="1"/>
</dbReference>
<dbReference type="PANTHER" id="PTHR12968:SF1">
    <property type="entry name" value="B9 DOMAIN-CONTAINING PROTEIN 1"/>
    <property type="match status" value="1"/>
</dbReference>
<evidence type="ECO:0000256" key="10">
    <source>
        <dbReference type="ARBA" id="ARBA00038411"/>
    </source>
</evidence>
<dbReference type="VEuPathDB" id="VectorBase:AALB006152"/>
<comment type="subunit">
    <text evidence="3">Heterohexamer of two PFD-alpha type and four PFD-beta type subunits.</text>
</comment>
<proteinExistence type="inferred from homology"/>
<dbReference type="GO" id="GO:0006457">
    <property type="term" value="P:protein folding"/>
    <property type="evidence" value="ECO:0007669"/>
    <property type="project" value="InterPro"/>
</dbReference>